<keyword evidence="4" id="KW-0547">Nucleotide-binding</keyword>
<dbReference type="SMART" id="SM00382">
    <property type="entry name" value="AAA"/>
    <property type="match status" value="1"/>
</dbReference>
<dbReference type="Gene3D" id="3.40.50.300">
    <property type="entry name" value="P-loop containing nucleotide triphosphate hydrolases"/>
    <property type="match status" value="1"/>
</dbReference>
<evidence type="ECO:0000256" key="6">
    <source>
        <dbReference type="ARBA" id="ARBA00022989"/>
    </source>
</evidence>
<proteinExistence type="predicted"/>
<dbReference type="Pfam" id="PF00005">
    <property type="entry name" value="ABC_tran"/>
    <property type="match status" value="1"/>
</dbReference>
<feature type="transmembrane region" description="Helical" evidence="8">
    <location>
        <begin position="292"/>
        <end position="313"/>
    </location>
</feature>
<keyword evidence="7 8" id="KW-0472">Membrane</keyword>
<evidence type="ECO:0000259" key="10">
    <source>
        <dbReference type="PROSITE" id="PS50929"/>
    </source>
</evidence>
<dbReference type="InterPro" id="IPR036640">
    <property type="entry name" value="ABC1_TM_sf"/>
</dbReference>
<feature type="transmembrane region" description="Helical" evidence="8">
    <location>
        <begin position="30"/>
        <end position="51"/>
    </location>
</feature>
<dbReference type="InterPro" id="IPR017871">
    <property type="entry name" value="ABC_transporter-like_CS"/>
</dbReference>
<feature type="domain" description="ABC transporter" evidence="9">
    <location>
        <begin position="352"/>
        <end position="569"/>
    </location>
</feature>
<dbReference type="GO" id="GO:0016887">
    <property type="term" value="F:ATP hydrolysis activity"/>
    <property type="evidence" value="ECO:0007669"/>
    <property type="project" value="InterPro"/>
</dbReference>
<dbReference type="GO" id="GO:0140359">
    <property type="term" value="F:ABC-type transporter activity"/>
    <property type="evidence" value="ECO:0007669"/>
    <property type="project" value="InterPro"/>
</dbReference>
<feature type="transmembrane region" description="Helical" evidence="8">
    <location>
        <begin position="147"/>
        <end position="166"/>
    </location>
</feature>
<feature type="transmembrane region" description="Helical" evidence="8">
    <location>
        <begin position="172"/>
        <end position="191"/>
    </location>
</feature>
<dbReference type="GO" id="GO:0005886">
    <property type="term" value="C:plasma membrane"/>
    <property type="evidence" value="ECO:0007669"/>
    <property type="project" value="UniProtKB-SubCell"/>
</dbReference>
<keyword evidence="6 8" id="KW-1133">Transmembrane helix</keyword>
<gene>
    <name evidence="11" type="ORF">Mic7113_0587</name>
</gene>
<evidence type="ECO:0000256" key="5">
    <source>
        <dbReference type="ARBA" id="ARBA00022840"/>
    </source>
</evidence>
<dbReference type="Gene3D" id="1.20.1560.10">
    <property type="entry name" value="ABC transporter type 1, transmembrane domain"/>
    <property type="match status" value="1"/>
</dbReference>
<feature type="transmembrane region" description="Helical" evidence="8">
    <location>
        <begin position="71"/>
        <end position="91"/>
    </location>
</feature>
<organism evidence="11 12">
    <name type="scientific">Allocoleopsis franciscana PCC 7113</name>
    <dbReference type="NCBI Taxonomy" id="1173027"/>
    <lineage>
        <taxon>Bacteria</taxon>
        <taxon>Bacillati</taxon>
        <taxon>Cyanobacteriota</taxon>
        <taxon>Cyanophyceae</taxon>
        <taxon>Coleofasciculales</taxon>
        <taxon>Coleofasciculaceae</taxon>
        <taxon>Allocoleopsis</taxon>
        <taxon>Allocoleopsis franciscana</taxon>
    </lineage>
</organism>
<dbReference type="Pfam" id="PF06472">
    <property type="entry name" value="ABC_membrane_2"/>
    <property type="match status" value="1"/>
</dbReference>
<accession>K9W8E2</accession>
<reference evidence="11 12" key="1">
    <citation type="submission" date="2012-06" db="EMBL/GenBank/DDBJ databases">
        <title>Finished chromosome of genome of Microcoleus sp. PCC 7113.</title>
        <authorList>
            <consortium name="US DOE Joint Genome Institute"/>
            <person name="Gugger M."/>
            <person name="Coursin T."/>
            <person name="Rippka R."/>
            <person name="Tandeau De Marsac N."/>
            <person name="Huntemann M."/>
            <person name="Wei C.-L."/>
            <person name="Han J."/>
            <person name="Detter J.C."/>
            <person name="Han C."/>
            <person name="Tapia R."/>
            <person name="Chen A."/>
            <person name="Kyrpides N."/>
            <person name="Mavromatis K."/>
            <person name="Markowitz V."/>
            <person name="Szeto E."/>
            <person name="Ivanova N."/>
            <person name="Pagani I."/>
            <person name="Pati A."/>
            <person name="Goodwin L."/>
            <person name="Nordberg H.P."/>
            <person name="Cantor M.N."/>
            <person name="Hua S.X."/>
            <person name="Woyke T."/>
            <person name="Kerfeld C.A."/>
        </authorList>
    </citation>
    <scope>NUCLEOTIDE SEQUENCE [LARGE SCALE GENOMIC DNA]</scope>
    <source>
        <strain evidence="11 12">PCC 7113</strain>
    </source>
</reference>
<dbReference type="EMBL" id="CP003630">
    <property type="protein sequence ID" value="AFZ16503.1"/>
    <property type="molecule type" value="Genomic_DNA"/>
</dbReference>
<dbReference type="Proteomes" id="UP000010471">
    <property type="component" value="Chromosome"/>
</dbReference>
<evidence type="ECO:0000259" key="9">
    <source>
        <dbReference type="PROSITE" id="PS50893"/>
    </source>
</evidence>
<dbReference type="InterPro" id="IPR003593">
    <property type="entry name" value="AAA+_ATPase"/>
</dbReference>
<dbReference type="PANTHER" id="PTHR11384:SF55">
    <property type="entry name" value="ATP-BINDING CASSETTE TRANSPORTER"/>
    <property type="match status" value="1"/>
</dbReference>
<evidence type="ECO:0000256" key="7">
    <source>
        <dbReference type="ARBA" id="ARBA00023136"/>
    </source>
</evidence>
<feature type="transmembrane region" description="Helical" evidence="8">
    <location>
        <begin position="256"/>
        <end position="280"/>
    </location>
</feature>
<dbReference type="AlphaFoldDB" id="K9W8E2"/>
<keyword evidence="2" id="KW-0813">Transport</keyword>
<sequence length="569" mass="65050">MNQLRQYSKQFLLLVKPYFFSEQKWRARGILLLVILFTLGINFFNIVQSFVLRDLMNAVTEKKIPEFYNSGLLLLATFAVFTPVLTFFIYTQNLLQLHWRRWLTNRFINQYFNNQAFYKIKLNDKIDNPDQRIGEDINIFIRQNIDISGLLLNHSVTIISFIGILFSIDKALAIVVMILAFFRTTIIIILGKRLALLKYRQLQREANLRYSLVHVRDNSESIAFYGGETHEIGTVKQRFGHVLDNYKSTIDLQRNLMFFTQGTQMIFTNLPIFFLAPRYFSGQLDFGQISQASGAFVSILAALGFIVDSFDLVSNFTAEIKRLGTFDGVLTSSNAAPQRGGLTIDIVEHEYLALQSVTLETPNYERILIKDLSFKLPPGEAILVVGPSGVGKSSLMRAVAGLWNTGTGCVFRPKREDMMFLPQRPYMLLGNLRSQLLYPNSSSEVTDEFLQKILEQVNLGDLSKRLGGFDRELEWADILSLGEQQRLAFARLLLSKPRYAILDESTSALDVENEKHLYQLLKKTGTTFISVGHRPTLIPYHEQVLKLGGHGDWQLISTEEYSPRSREFA</sequence>
<evidence type="ECO:0000313" key="12">
    <source>
        <dbReference type="Proteomes" id="UP000010471"/>
    </source>
</evidence>
<dbReference type="OrthoDB" id="9810134at2"/>
<dbReference type="PROSITE" id="PS50929">
    <property type="entry name" value="ABC_TM1F"/>
    <property type="match status" value="1"/>
</dbReference>
<dbReference type="KEGG" id="mic:Mic7113_0587"/>
<dbReference type="CDD" id="cd03223">
    <property type="entry name" value="ABCD_peroxisomal_ALDP"/>
    <property type="match status" value="1"/>
</dbReference>
<evidence type="ECO:0000313" key="11">
    <source>
        <dbReference type="EMBL" id="AFZ16503.1"/>
    </source>
</evidence>
<dbReference type="PROSITE" id="PS00211">
    <property type="entry name" value="ABC_TRANSPORTER_1"/>
    <property type="match status" value="1"/>
</dbReference>
<evidence type="ECO:0000256" key="8">
    <source>
        <dbReference type="SAM" id="Phobius"/>
    </source>
</evidence>
<dbReference type="SUPFAM" id="SSF90123">
    <property type="entry name" value="ABC transporter transmembrane region"/>
    <property type="match status" value="1"/>
</dbReference>
<dbReference type="InterPro" id="IPR003439">
    <property type="entry name" value="ABC_transporter-like_ATP-bd"/>
</dbReference>
<evidence type="ECO:0000256" key="1">
    <source>
        <dbReference type="ARBA" id="ARBA00004651"/>
    </source>
</evidence>
<comment type="subcellular location">
    <subcellularLocation>
        <location evidence="1">Cell membrane</location>
        <topology evidence="1">Multi-pass membrane protein</topology>
    </subcellularLocation>
</comment>
<dbReference type="SUPFAM" id="SSF52540">
    <property type="entry name" value="P-loop containing nucleoside triphosphate hydrolases"/>
    <property type="match status" value="1"/>
</dbReference>
<feature type="domain" description="ABC transmembrane type-1" evidence="10">
    <location>
        <begin position="32"/>
        <end position="315"/>
    </location>
</feature>
<protein>
    <submittedName>
        <fullName evidence="11">ABC-type uncharacterized transport system, permease and ATPase component</fullName>
    </submittedName>
</protein>
<evidence type="ECO:0000256" key="4">
    <source>
        <dbReference type="ARBA" id="ARBA00022741"/>
    </source>
</evidence>
<name>K9W8E2_9CYAN</name>
<keyword evidence="3 8" id="KW-0812">Transmembrane</keyword>
<dbReference type="PATRIC" id="fig|1173027.3.peg.645"/>
<dbReference type="InterPro" id="IPR050835">
    <property type="entry name" value="ABC_transporter_sub-D"/>
</dbReference>
<dbReference type="PROSITE" id="PS50893">
    <property type="entry name" value="ABC_TRANSPORTER_2"/>
    <property type="match status" value="1"/>
</dbReference>
<dbReference type="STRING" id="1173027.Mic7113_0587"/>
<evidence type="ECO:0000256" key="3">
    <source>
        <dbReference type="ARBA" id="ARBA00022692"/>
    </source>
</evidence>
<evidence type="ECO:0000256" key="2">
    <source>
        <dbReference type="ARBA" id="ARBA00022448"/>
    </source>
</evidence>
<dbReference type="HOGENOM" id="CLU_007587_6_0_3"/>
<dbReference type="InterPro" id="IPR011527">
    <property type="entry name" value="ABC1_TM_dom"/>
</dbReference>
<dbReference type="InterPro" id="IPR027417">
    <property type="entry name" value="P-loop_NTPase"/>
</dbReference>
<dbReference type="RefSeq" id="WP_015180667.1">
    <property type="nucleotide sequence ID" value="NC_019738.1"/>
</dbReference>
<keyword evidence="5" id="KW-0067">ATP-binding</keyword>
<dbReference type="PANTHER" id="PTHR11384">
    <property type="entry name" value="ATP-BINDING CASSETTE, SUB-FAMILY D MEMBER"/>
    <property type="match status" value="1"/>
</dbReference>
<dbReference type="GO" id="GO:0005524">
    <property type="term" value="F:ATP binding"/>
    <property type="evidence" value="ECO:0007669"/>
    <property type="project" value="UniProtKB-KW"/>
</dbReference>
<dbReference type="eggNOG" id="COG4178">
    <property type="taxonomic scope" value="Bacteria"/>
</dbReference>
<keyword evidence="12" id="KW-1185">Reference proteome</keyword>